<dbReference type="EMBL" id="SNRW01002255">
    <property type="protein sequence ID" value="KAA6393356.1"/>
    <property type="molecule type" value="Genomic_DNA"/>
</dbReference>
<evidence type="ECO:0000313" key="2">
    <source>
        <dbReference type="Proteomes" id="UP000324800"/>
    </source>
</evidence>
<dbReference type="Proteomes" id="UP000324800">
    <property type="component" value="Unassembled WGS sequence"/>
</dbReference>
<evidence type="ECO:0000313" key="1">
    <source>
        <dbReference type="EMBL" id="KAA6393356.1"/>
    </source>
</evidence>
<organism evidence="1 2">
    <name type="scientific">Streblomastix strix</name>
    <dbReference type="NCBI Taxonomy" id="222440"/>
    <lineage>
        <taxon>Eukaryota</taxon>
        <taxon>Metamonada</taxon>
        <taxon>Preaxostyla</taxon>
        <taxon>Oxymonadida</taxon>
        <taxon>Streblomastigidae</taxon>
        <taxon>Streblomastix</taxon>
    </lineage>
</organism>
<accession>A0A5J4WF35</accession>
<proteinExistence type="predicted"/>
<gene>
    <name evidence="1" type="ORF">EZS28_011116</name>
</gene>
<name>A0A5J4WF35_9EUKA</name>
<dbReference type="AlphaFoldDB" id="A0A5J4WF35"/>
<comment type="caution">
    <text evidence="1">The sequence shown here is derived from an EMBL/GenBank/DDBJ whole genome shotgun (WGS) entry which is preliminary data.</text>
</comment>
<sequence>MKELMYKIKIKKKIQFEKMEFIKKEKKKVLLSDTYTGIVLVLGNWGLDQNADNQEGRSCYQCDDYKEEGELKLNEFQFDNELQIQFCIDLIGDCIEPNANNDEVDVDTNGGAFAESDDYCYILDCISFLFRSLMFDSFMFMFIF</sequence>
<protein>
    <submittedName>
        <fullName evidence="1">Uncharacterized protein</fullName>
    </submittedName>
</protein>
<reference evidence="1 2" key="1">
    <citation type="submission" date="2019-03" db="EMBL/GenBank/DDBJ databases">
        <title>Single cell metagenomics reveals metabolic interactions within the superorganism composed of flagellate Streblomastix strix and complex community of Bacteroidetes bacteria on its surface.</title>
        <authorList>
            <person name="Treitli S.C."/>
            <person name="Kolisko M."/>
            <person name="Husnik F."/>
            <person name="Keeling P."/>
            <person name="Hampl V."/>
        </authorList>
    </citation>
    <scope>NUCLEOTIDE SEQUENCE [LARGE SCALE GENOMIC DNA]</scope>
    <source>
        <strain evidence="1">ST1C</strain>
    </source>
</reference>